<keyword evidence="1" id="KW-0175">Coiled coil</keyword>
<dbReference type="EMBL" id="ML993634">
    <property type="protein sequence ID" value="KAF2159658.1"/>
    <property type="molecule type" value="Genomic_DNA"/>
</dbReference>
<name>A0A6A6C075_ZASCE</name>
<protein>
    <submittedName>
        <fullName evidence="2">Uncharacterized protein</fullName>
    </submittedName>
</protein>
<feature type="coiled-coil region" evidence="1">
    <location>
        <begin position="207"/>
        <end position="234"/>
    </location>
</feature>
<sequence>MGVPLPQRLLERYKKLVVARHDYMLAQAQRLNEMQKYQNRRRFVQESFEALVDTFSAQTEEGLRVTAAGSFEGLKGQLLQDWHDLRQQSSVTADIEQAASSKQYSINEAERKFMQSLRAFVKRLPQGDSFAAALAEIEQASGIGNQSTKASNDIPELVQTYFDRRGDMALIMEQIGDLEHMYNDEKGARDFRRDQEVEPPTSDDEFHEAFETEYNALLGRLEVLKKDVEDMRTQCMESGIDVEAYRFKQNRSQSATSSSSSFAFVDDEQGEIFTLRPSNLENLLSDMRDAPIGFLGEGQGATADSVLESHPEADQNSVERWLTGLNGISTDPPVINDSQIAHVEPFSFATTRQQEIRAKIRIQGKRRRSDSAIFGDFFHEAQGGI</sequence>
<dbReference type="RefSeq" id="XP_033660547.1">
    <property type="nucleotide sequence ID" value="XM_033809643.1"/>
</dbReference>
<evidence type="ECO:0000313" key="2">
    <source>
        <dbReference type="EMBL" id="KAF2159658.1"/>
    </source>
</evidence>
<accession>A0A6A6C075</accession>
<gene>
    <name evidence="2" type="ORF">M409DRAFT_29825</name>
</gene>
<dbReference type="OrthoDB" id="3896658at2759"/>
<evidence type="ECO:0000313" key="3">
    <source>
        <dbReference type="Proteomes" id="UP000799537"/>
    </source>
</evidence>
<organism evidence="2 3">
    <name type="scientific">Zasmidium cellare ATCC 36951</name>
    <dbReference type="NCBI Taxonomy" id="1080233"/>
    <lineage>
        <taxon>Eukaryota</taxon>
        <taxon>Fungi</taxon>
        <taxon>Dikarya</taxon>
        <taxon>Ascomycota</taxon>
        <taxon>Pezizomycotina</taxon>
        <taxon>Dothideomycetes</taxon>
        <taxon>Dothideomycetidae</taxon>
        <taxon>Mycosphaerellales</taxon>
        <taxon>Mycosphaerellaceae</taxon>
        <taxon>Zasmidium</taxon>
    </lineage>
</organism>
<dbReference type="Proteomes" id="UP000799537">
    <property type="component" value="Unassembled WGS sequence"/>
</dbReference>
<dbReference type="AlphaFoldDB" id="A0A6A6C075"/>
<reference evidence="2" key="1">
    <citation type="journal article" date="2020" name="Stud. Mycol.">
        <title>101 Dothideomycetes genomes: a test case for predicting lifestyles and emergence of pathogens.</title>
        <authorList>
            <person name="Haridas S."/>
            <person name="Albert R."/>
            <person name="Binder M."/>
            <person name="Bloem J."/>
            <person name="Labutti K."/>
            <person name="Salamov A."/>
            <person name="Andreopoulos B."/>
            <person name="Baker S."/>
            <person name="Barry K."/>
            <person name="Bills G."/>
            <person name="Bluhm B."/>
            <person name="Cannon C."/>
            <person name="Castanera R."/>
            <person name="Culley D."/>
            <person name="Daum C."/>
            <person name="Ezra D."/>
            <person name="Gonzalez J."/>
            <person name="Henrissat B."/>
            <person name="Kuo A."/>
            <person name="Liang C."/>
            <person name="Lipzen A."/>
            <person name="Lutzoni F."/>
            <person name="Magnuson J."/>
            <person name="Mondo S."/>
            <person name="Nolan M."/>
            <person name="Ohm R."/>
            <person name="Pangilinan J."/>
            <person name="Park H.-J."/>
            <person name="Ramirez L."/>
            <person name="Alfaro M."/>
            <person name="Sun H."/>
            <person name="Tritt A."/>
            <person name="Yoshinaga Y."/>
            <person name="Zwiers L.-H."/>
            <person name="Turgeon B."/>
            <person name="Goodwin S."/>
            <person name="Spatafora J."/>
            <person name="Crous P."/>
            <person name="Grigoriev I."/>
        </authorList>
    </citation>
    <scope>NUCLEOTIDE SEQUENCE</scope>
    <source>
        <strain evidence="2">ATCC 36951</strain>
    </source>
</reference>
<evidence type="ECO:0000256" key="1">
    <source>
        <dbReference type="SAM" id="Coils"/>
    </source>
</evidence>
<dbReference type="GeneID" id="54562915"/>
<proteinExistence type="predicted"/>
<keyword evidence="3" id="KW-1185">Reference proteome</keyword>